<accession>A0A1W1VDZ8</accession>
<dbReference type="GO" id="GO:0003700">
    <property type="term" value="F:DNA-binding transcription factor activity"/>
    <property type="evidence" value="ECO:0007669"/>
    <property type="project" value="InterPro"/>
</dbReference>
<dbReference type="Pfam" id="PF07739">
    <property type="entry name" value="TipAS"/>
    <property type="match status" value="1"/>
</dbReference>
<keyword evidence="7" id="KW-1185">Reference proteome</keyword>
<dbReference type="EMBL" id="FWWU01000009">
    <property type="protein sequence ID" value="SMB91602.1"/>
    <property type="molecule type" value="Genomic_DNA"/>
</dbReference>
<evidence type="ECO:0000256" key="2">
    <source>
        <dbReference type="ARBA" id="ARBA00023125"/>
    </source>
</evidence>
<dbReference type="SUPFAM" id="SSF89082">
    <property type="entry name" value="Antibiotic binding domain of TipA-like multidrug resistance regulators"/>
    <property type="match status" value="1"/>
</dbReference>
<dbReference type="Gene3D" id="1.10.490.50">
    <property type="entry name" value="Antibiotic binding domain of TipA-like multidrug resistance regulators"/>
    <property type="match status" value="1"/>
</dbReference>
<organism evidence="6 7">
    <name type="scientific">Deinococcus hopiensis KR-140</name>
    <dbReference type="NCBI Taxonomy" id="695939"/>
    <lineage>
        <taxon>Bacteria</taxon>
        <taxon>Thermotogati</taxon>
        <taxon>Deinococcota</taxon>
        <taxon>Deinococci</taxon>
        <taxon>Deinococcales</taxon>
        <taxon>Deinococcaceae</taxon>
        <taxon>Deinococcus</taxon>
    </lineage>
</organism>
<feature type="domain" description="HTH merR-type" evidence="5">
    <location>
        <begin position="19"/>
        <end position="88"/>
    </location>
</feature>
<evidence type="ECO:0000313" key="6">
    <source>
        <dbReference type="EMBL" id="SMB91602.1"/>
    </source>
</evidence>
<keyword evidence="2 6" id="KW-0238">DNA-binding</keyword>
<dbReference type="PROSITE" id="PS50937">
    <property type="entry name" value="HTH_MERR_2"/>
    <property type="match status" value="1"/>
</dbReference>
<proteinExistence type="predicted"/>
<dbReference type="Pfam" id="PF13411">
    <property type="entry name" value="MerR_1"/>
    <property type="match status" value="1"/>
</dbReference>
<dbReference type="InterPro" id="IPR000551">
    <property type="entry name" value="MerR-type_HTH_dom"/>
</dbReference>
<dbReference type="Gene3D" id="1.10.1660.10">
    <property type="match status" value="1"/>
</dbReference>
<gene>
    <name evidence="6" type="ORF">SAMN00790413_01211</name>
</gene>
<dbReference type="Proteomes" id="UP000192582">
    <property type="component" value="Unassembled WGS sequence"/>
</dbReference>
<dbReference type="GO" id="GO:0003677">
    <property type="term" value="F:DNA binding"/>
    <property type="evidence" value="ECO:0007669"/>
    <property type="project" value="UniProtKB-KW"/>
</dbReference>
<protein>
    <submittedName>
        <fullName evidence="6">DNA-binding transcriptional regulator, MerR family</fullName>
    </submittedName>
</protein>
<dbReference type="STRING" id="695939.SAMN00790413_01211"/>
<dbReference type="InterPro" id="IPR009061">
    <property type="entry name" value="DNA-bd_dom_put_sf"/>
</dbReference>
<dbReference type="PANTHER" id="PTHR30204">
    <property type="entry name" value="REDOX-CYCLING DRUG-SENSING TRANSCRIPTIONAL ACTIVATOR SOXR"/>
    <property type="match status" value="1"/>
</dbReference>
<dbReference type="PANTHER" id="PTHR30204:SF90">
    <property type="entry name" value="HTH-TYPE TRANSCRIPTIONAL ACTIVATOR MTA"/>
    <property type="match status" value="1"/>
</dbReference>
<keyword evidence="3" id="KW-0010">Activator</keyword>
<dbReference type="InterPro" id="IPR036244">
    <property type="entry name" value="TipA-like_antibiotic-bd"/>
</dbReference>
<dbReference type="SMART" id="SM00422">
    <property type="entry name" value="HTH_MERR"/>
    <property type="match status" value="1"/>
</dbReference>
<name>A0A1W1VDZ8_9DEIO</name>
<evidence type="ECO:0000256" key="4">
    <source>
        <dbReference type="ARBA" id="ARBA00023163"/>
    </source>
</evidence>
<dbReference type="SUPFAM" id="SSF46955">
    <property type="entry name" value="Putative DNA-binding domain"/>
    <property type="match status" value="1"/>
</dbReference>
<dbReference type="PROSITE" id="PS00552">
    <property type="entry name" value="HTH_MERR_1"/>
    <property type="match status" value="1"/>
</dbReference>
<evidence type="ECO:0000256" key="1">
    <source>
        <dbReference type="ARBA" id="ARBA00023015"/>
    </source>
</evidence>
<evidence type="ECO:0000313" key="7">
    <source>
        <dbReference type="Proteomes" id="UP000192582"/>
    </source>
</evidence>
<keyword evidence="1" id="KW-0805">Transcription regulation</keyword>
<sequence>MVETVRRDTPKDTEETQVTWTVGDVSALTRVSVRTLHHYDDLGLLRPGARSEANYRLYTAADLARLWRILTYRDLGFGLSEIGRLLQAPPEQERAALQTQAALLREQQRRTQATLDAVEAFLQAAGRGEGEVSIMTNRDIKEIFDGFDHRGYEAEAEERWGDTDAYKQSAQRVKRYAKQDWETIKGEMRAITDRYLALMAAGVAPESPKAQAVAAAHREHFHRRYYDCSPEMFRSLAQMWVEDERFTHNIDKAGPGLAAYQSAAAVAWADAQGKAD</sequence>
<dbReference type="AlphaFoldDB" id="A0A1W1VDZ8"/>
<dbReference type="InterPro" id="IPR047057">
    <property type="entry name" value="MerR_fam"/>
</dbReference>
<dbReference type="InterPro" id="IPR012925">
    <property type="entry name" value="TipAS_dom"/>
</dbReference>
<evidence type="ECO:0000256" key="3">
    <source>
        <dbReference type="ARBA" id="ARBA00023159"/>
    </source>
</evidence>
<keyword evidence="4" id="KW-0804">Transcription</keyword>
<reference evidence="6 7" key="1">
    <citation type="submission" date="2017-04" db="EMBL/GenBank/DDBJ databases">
        <authorList>
            <person name="Afonso C.L."/>
            <person name="Miller P.J."/>
            <person name="Scott M.A."/>
            <person name="Spackman E."/>
            <person name="Goraichik I."/>
            <person name="Dimitrov K.M."/>
            <person name="Suarez D.L."/>
            <person name="Swayne D.E."/>
        </authorList>
    </citation>
    <scope>NUCLEOTIDE SEQUENCE [LARGE SCALE GENOMIC DNA]</scope>
    <source>
        <strain evidence="6 7">KR-140</strain>
    </source>
</reference>
<evidence type="ECO:0000259" key="5">
    <source>
        <dbReference type="PROSITE" id="PS50937"/>
    </source>
</evidence>
<dbReference type="CDD" id="cd01106">
    <property type="entry name" value="HTH_TipAL-Mta"/>
    <property type="match status" value="1"/>
</dbReference>